<protein>
    <submittedName>
        <fullName evidence="2">Uncharacterized protein</fullName>
    </submittedName>
</protein>
<dbReference type="OrthoDB" id="10324438at2759"/>
<name>A0A8X7BSI6_9ARAC</name>
<evidence type="ECO:0000256" key="1">
    <source>
        <dbReference type="SAM" id="MobiDB-lite"/>
    </source>
</evidence>
<keyword evidence="3" id="KW-1185">Reference proteome</keyword>
<evidence type="ECO:0000313" key="2">
    <source>
        <dbReference type="EMBL" id="GFY43231.1"/>
    </source>
</evidence>
<dbReference type="EMBL" id="BMAV01003547">
    <property type="protein sequence ID" value="GFY43231.1"/>
    <property type="molecule type" value="Genomic_DNA"/>
</dbReference>
<feature type="region of interest" description="Disordered" evidence="1">
    <location>
        <begin position="32"/>
        <end position="54"/>
    </location>
</feature>
<evidence type="ECO:0000313" key="3">
    <source>
        <dbReference type="Proteomes" id="UP000886998"/>
    </source>
</evidence>
<accession>A0A8X7BSI6</accession>
<sequence length="135" mass="15880">MHLIGPWPWESRHLIGCTDALELNKIQSGFTSLKGHQSREEEVTDPNGRDEKPEENCHHTVVLRALRAVQGRNEIYEKEKIQFFEETSQRDIHSNRYMGDGFLQLFLRPHIAKSSKPHKPKYFPAFKENIQFDHQ</sequence>
<dbReference type="AlphaFoldDB" id="A0A8X7BSI6"/>
<feature type="compositionally biased region" description="Basic and acidic residues" evidence="1">
    <location>
        <begin position="37"/>
        <end position="54"/>
    </location>
</feature>
<proteinExistence type="predicted"/>
<dbReference type="Proteomes" id="UP000886998">
    <property type="component" value="Unassembled WGS sequence"/>
</dbReference>
<reference evidence="2" key="1">
    <citation type="submission" date="2020-08" db="EMBL/GenBank/DDBJ databases">
        <title>Multicomponent nature underlies the extraordinary mechanical properties of spider dragline silk.</title>
        <authorList>
            <person name="Kono N."/>
            <person name="Nakamura H."/>
            <person name="Mori M."/>
            <person name="Yoshida Y."/>
            <person name="Ohtoshi R."/>
            <person name="Malay A.D."/>
            <person name="Moran D.A.P."/>
            <person name="Tomita M."/>
            <person name="Numata K."/>
            <person name="Arakawa K."/>
        </authorList>
    </citation>
    <scope>NUCLEOTIDE SEQUENCE</scope>
</reference>
<organism evidence="2 3">
    <name type="scientific">Trichonephila inaurata madagascariensis</name>
    <dbReference type="NCBI Taxonomy" id="2747483"/>
    <lineage>
        <taxon>Eukaryota</taxon>
        <taxon>Metazoa</taxon>
        <taxon>Ecdysozoa</taxon>
        <taxon>Arthropoda</taxon>
        <taxon>Chelicerata</taxon>
        <taxon>Arachnida</taxon>
        <taxon>Araneae</taxon>
        <taxon>Araneomorphae</taxon>
        <taxon>Entelegynae</taxon>
        <taxon>Araneoidea</taxon>
        <taxon>Nephilidae</taxon>
        <taxon>Trichonephila</taxon>
        <taxon>Trichonephila inaurata</taxon>
    </lineage>
</organism>
<gene>
    <name evidence="2" type="ORF">TNIN_437311</name>
</gene>
<comment type="caution">
    <text evidence="2">The sequence shown here is derived from an EMBL/GenBank/DDBJ whole genome shotgun (WGS) entry which is preliminary data.</text>
</comment>